<dbReference type="SUPFAM" id="SSF49899">
    <property type="entry name" value="Concanavalin A-like lectins/glucanases"/>
    <property type="match status" value="1"/>
</dbReference>
<keyword evidence="1" id="KW-0732">Signal</keyword>
<dbReference type="Proteomes" id="UP001345963">
    <property type="component" value="Unassembled WGS sequence"/>
</dbReference>
<evidence type="ECO:0000313" key="4">
    <source>
        <dbReference type="EMBL" id="MED6245367.1"/>
    </source>
</evidence>
<dbReference type="SMART" id="SM00210">
    <property type="entry name" value="TSPN"/>
    <property type="match status" value="1"/>
</dbReference>
<dbReference type="Gene3D" id="2.60.120.200">
    <property type="match status" value="1"/>
</dbReference>
<evidence type="ECO:0000256" key="1">
    <source>
        <dbReference type="ARBA" id="ARBA00022729"/>
    </source>
</evidence>
<sequence>MWQQSAPMQPFVDHFVFFWVEGGGRPMMTSDELVENKCVFFIFSTHTLYTFVCFVADRGSQSSLDLTELIGVPLPPSVSFVTGFEGYPAYSFGPDANVGRLTKSFIPDPFHHDFAITVTAKPTTRHGGVLFAITDAYQSIVQLGVALSEVEDGAQNVILYYTDSETTGGTRKAASFKMGDLTGRWARFTMTVQGAE</sequence>
<proteinExistence type="predicted"/>
<dbReference type="InterPro" id="IPR048287">
    <property type="entry name" value="TSPN-like_N"/>
</dbReference>
<keyword evidence="2" id="KW-0677">Repeat</keyword>
<reference evidence="4 5" key="1">
    <citation type="submission" date="2021-07" db="EMBL/GenBank/DDBJ databases">
        <authorList>
            <person name="Palmer J.M."/>
        </authorList>
    </citation>
    <scope>NUCLEOTIDE SEQUENCE [LARGE SCALE GENOMIC DNA]</scope>
    <source>
        <strain evidence="4 5">AT_MEX2019</strain>
        <tissue evidence="4">Muscle</tissue>
    </source>
</reference>
<gene>
    <name evidence="4" type="ORF">ATANTOWER_002186</name>
</gene>
<feature type="domain" description="Thrombospondin-like N-terminal" evidence="3">
    <location>
        <begin position="63"/>
        <end position="196"/>
    </location>
</feature>
<comment type="caution">
    <text evidence="4">The sequence shown here is derived from an EMBL/GenBank/DDBJ whole genome shotgun (WGS) entry which is preliminary data.</text>
</comment>
<dbReference type="InterPro" id="IPR013320">
    <property type="entry name" value="ConA-like_dom_sf"/>
</dbReference>
<accession>A0ABU7B492</accession>
<keyword evidence="5" id="KW-1185">Reference proteome</keyword>
<evidence type="ECO:0000313" key="5">
    <source>
        <dbReference type="Proteomes" id="UP001345963"/>
    </source>
</evidence>
<protein>
    <recommendedName>
        <fullName evidence="3">Thrombospondin-like N-terminal domain-containing protein</fullName>
    </recommendedName>
</protein>
<dbReference type="EMBL" id="JAHUTI010040559">
    <property type="protein sequence ID" value="MED6245367.1"/>
    <property type="molecule type" value="Genomic_DNA"/>
</dbReference>
<evidence type="ECO:0000256" key="2">
    <source>
        <dbReference type="ARBA" id="ARBA00022737"/>
    </source>
</evidence>
<feature type="non-terminal residue" evidence="4">
    <location>
        <position position="196"/>
    </location>
</feature>
<evidence type="ECO:0000259" key="3">
    <source>
        <dbReference type="SMART" id="SM00210"/>
    </source>
</evidence>
<name>A0ABU7B492_9TELE</name>
<organism evidence="4 5">
    <name type="scientific">Ataeniobius toweri</name>
    <dbReference type="NCBI Taxonomy" id="208326"/>
    <lineage>
        <taxon>Eukaryota</taxon>
        <taxon>Metazoa</taxon>
        <taxon>Chordata</taxon>
        <taxon>Craniata</taxon>
        <taxon>Vertebrata</taxon>
        <taxon>Euteleostomi</taxon>
        <taxon>Actinopterygii</taxon>
        <taxon>Neopterygii</taxon>
        <taxon>Teleostei</taxon>
        <taxon>Neoteleostei</taxon>
        <taxon>Acanthomorphata</taxon>
        <taxon>Ovalentaria</taxon>
        <taxon>Atherinomorphae</taxon>
        <taxon>Cyprinodontiformes</taxon>
        <taxon>Goodeidae</taxon>
        <taxon>Ataeniobius</taxon>
    </lineage>
</organism>